<feature type="region of interest" description="Disordered" evidence="1">
    <location>
        <begin position="137"/>
        <end position="165"/>
    </location>
</feature>
<reference evidence="3" key="1">
    <citation type="submission" date="2025-08" db="UniProtKB">
        <authorList>
            <consortium name="RefSeq"/>
        </authorList>
    </citation>
    <scope>IDENTIFICATION</scope>
</reference>
<accession>A0ABM1DUK5</accession>
<gene>
    <name evidence="3" type="primary">LOC106806262</name>
</gene>
<keyword evidence="2" id="KW-1185">Reference proteome</keyword>
<evidence type="ECO:0000313" key="2">
    <source>
        <dbReference type="Proteomes" id="UP000695022"/>
    </source>
</evidence>
<dbReference type="GeneID" id="106806262"/>
<dbReference type="Proteomes" id="UP000695022">
    <property type="component" value="Unplaced"/>
</dbReference>
<name>A0ABM1DUK5_PRICU</name>
<evidence type="ECO:0000313" key="3">
    <source>
        <dbReference type="RefSeq" id="XP_014663626.1"/>
    </source>
</evidence>
<organism evidence="2 3">
    <name type="scientific">Priapulus caudatus</name>
    <name type="common">Priapulid worm</name>
    <dbReference type="NCBI Taxonomy" id="37621"/>
    <lineage>
        <taxon>Eukaryota</taxon>
        <taxon>Metazoa</taxon>
        <taxon>Ecdysozoa</taxon>
        <taxon>Scalidophora</taxon>
        <taxon>Priapulida</taxon>
        <taxon>Priapulimorpha</taxon>
        <taxon>Priapulimorphida</taxon>
        <taxon>Priapulidae</taxon>
        <taxon>Priapulus</taxon>
    </lineage>
</organism>
<feature type="compositionally biased region" description="Basic and acidic residues" evidence="1">
    <location>
        <begin position="45"/>
        <end position="78"/>
    </location>
</feature>
<evidence type="ECO:0000256" key="1">
    <source>
        <dbReference type="SAM" id="MobiDB-lite"/>
    </source>
</evidence>
<protein>
    <submittedName>
        <fullName evidence="3">Eukaryotic translation initiation factor 3 subunit A-like</fullName>
    </submittedName>
</protein>
<sequence length="165" mass="18876">MEAIGMFGKTAQFAGKVSQLNNVLGMDNHKDDSSIMSKEADEEEPMSRKEKKKLEKQKLEEQRKLEEMRLKKEEERNKRQSVRAQMRNQIREKYNLKESEKDLYLAKRASAPPQVAIPESATVVTKVESKYKVVTPPTMAPAEHHTVPEQEATQGTNSKKDCVVM</sequence>
<feature type="region of interest" description="Disordered" evidence="1">
    <location>
        <begin position="24"/>
        <end position="94"/>
    </location>
</feature>
<proteinExistence type="predicted"/>
<dbReference type="RefSeq" id="XP_014663626.1">
    <property type="nucleotide sequence ID" value="XM_014808140.1"/>
</dbReference>